<dbReference type="KEGG" id="sapp:SAC06_06935"/>
<reference evidence="4" key="1">
    <citation type="submission" date="2023-11" db="EMBL/GenBank/DDBJ databases">
        <title>Scrofimicrobium hongkongense sp. nov., isolated from a patient with peritonitis.</title>
        <authorList>
            <person name="Lao H.Y."/>
            <person name="Wong A.Y.P."/>
            <person name="Ng T.L."/>
            <person name="Wong R.Y.L."/>
            <person name="Yau M.C.Y."/>
            <person name="Lam J.Y.W."/>
            <person name="Siu G.K.H."/>
        </authorList>
    </citation>
    <scope>NUCLEOTIDE SEQUENCE</scope>
    <source>
        <strain evidence="4">R131</strain>
    </source>
</reference>
<organism evidence="4">
    <name type="scientific">Scrofimicrobium appendicitidis</name>
    <dbReference type="NCBI Taxonomy" id="3079930"/>
    <lineage>
        <taxon>Bacteria</taxon>
        <taxon>Bacillati</taxon>
        <taxon>Actinomycetota</taxon>
        <taxon>Actinomycetes</taxon>
        <taxon>Actinomycetales</taxon>
        <taxon>Actinomycetaceae</taxon>
        <taxon>Scrofimicrobium</taxon>
    </lineage>
</organism>
<evidence type="ECO:0000256" key="1">
    <source>
        <dbReference type="ARBA" id="ARBA00022603"/>
    </source>
</evidence>
<dbReference type="InterPro" id="IPR007848">
    <property type="entry name" value="Small_mtfrase_dom"/>
</dbReference>
<dbReference type="InterPro" id="IPR029063">
    <property type="entry name" value="SAM-dependent_MTases_sf"/>
</dbReference>
<evidence type="ECO:0000256" key="2">
    <source>
        <dbReference type="ARBA" id="ARBA00022679"/>
    </source>
</evidence>
<keyword evidence="2" id="KW-0808">Transferase</keyword>
<dbReference type="PANTHER" id="PTHR47816:SF4">
    <property type="entry name" value="RIBOSOMAL RNA SMALL SUBUNIT METHYLTRANSFERASE C"/>
    <property type="match status" value="1"/>
</dbReference>
<gene>
    <name evidence="4" type="ORF">SAC06_06935</name>
</gene>
<dbReference type="CDD" id="cd02440">
    <property type="entry name" value="AdoMet_MTases"/>
    <property type="match status" value="1"/>
</dbReference>
<dbReference type="Pfam" id="PF05175">
    <property type="entry name" value="MTS"/>
    <property type="match status" value="1"/>
</dbReference>
<accession>A0AAU7V5K5</accession>
<dbReference type="GO" id="GO:0032259">
    <property type="term" value="P:methylation"/>
    <property type="evidence" value="ECO:0007669"/>
    <property type="project" value="UniProtKB-KW"/>
</dbReference>
<feature type="domain" description="Methyltransferase small" evidence="3">
    <location>
        <begin position="30"/>
        <end position="184"/>
    </location>
</feature>
<dbReference type="InterPro" id="IPR046977">
    <property type="entry name" value="RsmC/RlmG"/>
</dbReference>
<name>A0AAU7V5K5_9ACTO</name>
<dbReference type="EMBL" id="CP138335">
    <property type="protein sequence ID" value="XBW07379.1"/>
    <property type="molecule type" value="Genomic_DNA"/>
</dbReference>
<keyword evidence="1 4" id="KW-0489">Methyltransferase</keyword>
<evidence type="ECO:0000259" key="3">
    <source>
        <dbReference type="Pfam" id="PF05175"/>
    </source>
</evidence>
<dbReference type="Gene3D" id="3.40.50.150">
    <property type="entry name" value="Vaccinia Virus protein VP39"/>
    <property type="match status" value="1"/>
</dbReference>
<dbReference type="SUPFAM" id="SSF53335">
    <property type="entry name" value="S-adenosyl-L-methionine-dependent methyltransferases"/>
    <property type="match status" value="1"/>
</dbReference>
<dbReference type="GO" id="GO:0008757">
    <property type="term" value="F:S-adenosylmethionine-dependent methyltransferase activity"/>
    <property type="evidence" value="ECO:0007669"/>
    <property type="project" value="InterPro"/>
</dbReference>
<protein>
    <submittedName>
        <fullName evidence="4">Methyltransferase</fullName>
    </submittedName>
</protein>
<dbReference type="AlphaFoldDB" id="A0AAU7V5K5"/>
<dbReference type="RefSeq" id="WP_350257585.1">
    <property type="nucleotide sequence ID" value="NZ_CP138335.1"/>
</dbReference>
<proteinExistence type="predicted"/>
<evidence type="ECO:0000313" key="4">
    <source>
        <dbReference type="EMBL" id="XBW07379.1"/>
    </source>
</evidence>
<dbReference type="PANTHER" id="PTHR47816">
    <property type="entry name" value="RIBOSOMAL RNA SMALL SUBUNIT METHYLTRANSFERASE C"/>
    <property type="match status" value="1"/>
</dbReference>
<sequence length="206" mass="22671">MTEHYYSEAPLPTEDELRLLPVSVRGRDLRMWVSSHVFSTGRLDPGTRELLRALPELPAEGTFLDLGCGWGPVAVTAALESPAAKVWAVDVNPRALELTRRNARENGAENVHAALADEAWKQSADVRFDRILSNPPVRIGKAAVQELVDRWLSRLAPTGEAWLVMGKNLGGDSLLKWLQGRGYEAVKHSSRKGYRIIRVVGPGSAT</sequence>